<dbReference type="EMBL" id="SEOO01000038">
    <property type="protein sequence ID" value="RYM07989.1"/>
    <property type="molecule type" value="Genomic_DNA"/>
</dbReference>
<dbReference type="InterPro" id="IPR012334">
    <property type="entry name" value="Pectin_lyas_fold"/>
</dbReference>
<dbReference type="Gene3D" id="2.160.20.10">
    <property type="entry name" value="Single-stranded right-handed beta-helix, Pectin lyase-like"/>
    <property type="match status" value="1"/>
</dbReference>
<evidence type="ECO:0000313" key="1">
    <source>
        <dbReference type="EMBL" id="RYM07989.1"/>
    </source>
</evidence>
<sequence length="653" mass="69742">MTIYLKWGGAPYYGVGKVLAVVGPPGASAWQGMADTENPDTGEPYIPEASIPAMVEFFRDMAADAAEAVLVVEEEARFLVPNNIGSISRNTNGNWYPDGSQIPAVVGDRVLLVNQTDPRRNRLMLYNADHNLVPAPGYEDATNLPLEFSVKITDGARYAGQLWKVVDPVRALLGTDELTWVRANAPQIYDPNTFLAGPPNPTNKARAPEVRYLVPADLPRLKAHPSCLIDRDINDLMQGDVGRLGSYIDPSSPYDMRSAFYAASRRHRTVLIDVPEVYIGNTLGAADMANTTWIVYGHEGSGGVSIIQTNPGSNLLNCQQNMRFVGGLLRLRYLVPPTDPALKAILFGDNVKNVHFDGGVLLENCPTGIFLSGGNENISFGDVKLGEGCMGRAFYAAGNSPTAKVKDIEIARLWGASSTTTYALVEIDHDCEDIRINGGNLSGGVQSIYTRNTSGDITRDPRRITIRDVRSINTTMSGYLIANGVDIYLDHPVTDGNGRNGIYTTATAGGLTINSPRCHRAARDGININSTTMRRCTIIDPMCADNNQSNGVYGGIGIENGANNITIIGGSCGPSPDGTIVTSGAAAPGAHVYGVDIRGTNHRNIVVENVNCDNVVNAAGYRDQTTAGGAGTTNKLTVIKNCNIPGTAGPAFV</sequence>
<dbReference type="SUPFAM" id="SSF51126">
    <property type="entry name" value="Pectin lyase-like"/>
    <property type="match status" value="1"/>
</dbReference>
<evidence type="ECO:0000313" key="2">
    <source>
        <dbReference type="Proteomes" id="UP000291572"/>
    </source>
</evidence>
<protein>
    <submittedName>
        <fullName evidence="1">Right-handed parallel beta-helix repeat-containing protein</fullName>
    </submittedName>
</protein>
<organism evidence="1 2">
    <name type="scientific">Sphingobium cupriresistens</name>
    <dbReference type="NCBI Taxonomy" id="1132417"/>
    <lineage>
        <taxon>Bacteria</taxon>
        <taxon>Pseudomonadati</taxon>
        <taxon>Pseudomonadota</taxon>
        <taxon>Alphaproteobacteria</taxon>
        <taxon>Sphingomonadales</taxon>
        <taxon>Sphingomonadaceae</taxon>
        <taxon>Sphingobium</taxon>
    </lineage>
</organism>
<dbReference type="AlphaFoldDB" id="A0A8G1ZDP9"/>
<dbReference type="RefSeq" id="WP_129927384.1">
    <property type="nucleotide sequence ID" value="NZ_SEOO01000038.1"/>
</dbReference>
<accession>A0A8G1ZDP9</accession>
<dbReference type="InterPro" id="IPR011050">
    <property type="entry name" value="Pectin_lyase_fold/virulence"/>
</dbReference>
<reference evidence="1 2" key="1">
    <citation type="submission" date="2019-02" db="EMBL/GenBank/DDBJ databases">
        <authorList>
            <person name="Feng G."/>
        </authorList>
    </citation>
    <scope>NUCLEOTIDE SEQUENCE [LARGE SCALE GENOMIC DNA]</scope>
    <source>
        <strain evidence="1 2">CCTCC AB 2011146</strain>
    </source>
</reference>
<name>A0A8G1ZDP9_9SPHN</name>
<gene>
    <name evidence="1" type="ORF">EWH12_17800</name>
</gene>
<comment type="caution">
    <text evidence="1">The sequence shown here is derived from an EMBL/GenBank/DDBJ whole genome shotgun (WGS) entry which is preliminary data.</text>
</comment>
<proteinExistence type="predicted"/>
<dbReference type="Proteomes" id="UP000291572">
    <property type="component" value="Unassembled WGS sequence"/>
</dbReference>